<dbReference type="GO" id="GO:0016887">
    <property type="term" value="F:ATP hydrolysis activity"/>
    <property type="evidence" value="ECO:0007669"/>
    <property type="project" value="InterPro"/>
</dbReference>
<dbReference type="OrthoDB" id="10254455at2759"/>
<keyword evidence="2" id="KW-0963">Cytoplasm</keyword>
<evidence type="ECO:0000313" key="10">
    <source>
        <dbReference type="EMBL" id="KAG9390679.1"/>
    </source>
</evidence>
<reference evidence="10" key="1">
    <citation type="submission" date="2021-05" db="EMBL/GenBank/DDBJ databases">
        <title>A free-living protist that lacks canonical eukaryotic 1 DNA replication and segregation systems.</title>
        <authorList>
            <person name="Salas-Leiva D.E."/>
            <person name="Tromer E.C."/>
            <person name="Curtis B.A."/>
            <person name="Jerlstrom-Hultqvist J."/>
            <person name="Kolisko M."/>
            <person name="Yi Z."/>
            <person name="Salas-Leiva J.S."/>
            <person name="Gallot-Lavallee L."/>
            <person name="Kops G.J.P.L."/>
            <person name="Archibald J.M."/>
            <person name="Simpson A.G.B."/>
            <person name="Roger A.J."/>
        </authorList>
    </citation>
    <scope>NUCLEOTIDE SEQUENCE</scope>
    <source>
        <strain evidence="10">BICM</strain>
    </source>
</reference>
<comment type="subcellular location">
    <subcellularLocation>
        <location evidence="1">Cytoplasm</location>
        <location evidence="1">Cytoskeleton</location>
        <location evidence="1">Spindle</location>
    </subcellularLocation>
</comment>
<dbReference type="EMBL" id="JAHDYR010000063">
    <property type="protein sequence ID" value="KAG9390679.1"/>
    <property type="molecule type" value="Genomic_DNA"/>
</dbReference>
<dbReference type="Gene3D" id="1.10.8.60">
    <property type="match status" value="1"/>
</dbReference>
<accession>A0A8J6AYY8</accession>
<dbReference type="PANTHER" id="PTHR23074:SF78">
    <property type="entry name" value="KATANIN P60 ATPASE-CONTAINING SUBUNIT A-LIKE 2"/>
    <property type="match status" value="1"/>
</dbReference>
<keyword evidence="3" id="KW-0493">Microtubule</keyword>
<dbReference type="GO" id="GO:0016853">
    <property type="term" value="F:isomerase activity"/>
    <property type="evidence" value="ECO:0007669"/>
    <property type="project" value="UniProtKB-KW"/>
</dbReference>
<keyword evidence="6" id="KW-0206">Cytoskeleton</keyword>
<dbReference type="SMART" id="SM00382">
    <property type="entry name" value="AAA"/>
    <property type="match status" value="1"/>
</dbReference>
<keyword evidence="5" id="KW-0067">ATP-binding</keyword>
<evidence type="ECO:0000256" key="7">
    <source>
        <dbReference type="ARBA" id="ARBA00023235"/>
    </source>
</evidence>
<keyword evidence="7" id="KW-0413">Isomerase</keyword>
<dbReference type="InterPro" id="IPR027417">
    <property type="entry name" value="P-loop_NTPase"/>
</dbReference>
<dbReference type="InterPro" id="IPR050304">
    <property type="entry name" value="MT-severing_AAA_ATPase"/>
</dbReference>
<keyword evidence="4" id="KW-0547">Nucleotide-binding</keyword>
<dbReference type="GO" id="GO:0005524">
    <property type="term" value="F:ATP binding"/>
    <property type="evidence" value="ECO:0007669"/>
    <property type="project" value="UniProtKB-KW"/>
</dbReference>
<keyword evidence="11" id="KW-1185">Reference proteome</keyword>
<dbReference type="GO" id="GO:0005874">
    <property type="term" value="C:microtubule"/>
    <property type="evidence" value="ECO:0007669"/>
    <property type="project" value="UniProtKB-KW"/>
</dbReference>
<dbReference type="InterPro" id="IPR003593">
    <property type="entry name" value="AAA+_ATPase"/>
</dbReference>
<gene>
    <name evidence="10" type="ORF">J8273_8052</name>
</gene>
<name>A0A8J6AYY8_9EUKA</name>
<feature type="compositionally biased region" description="Pro residues" evidence="8">
    <location>
        <begin position="83"/>
        <end position="99"/>
    </location>
</feature>
<evidence type="ECO:0000256" key="4">
    <source>
        <dbReference type="ARBA" id="ARBA00022741"/>
    </source>
</evidence>
<evidence type="ECO:0000256" key="5">
    <source>
        <dbReference type="ARBA" id="ARBA00022840"/>
    </source>
</evidence>
<dbReference type="PANTHER" id="PTHR23074">
    <property type="entry name" value="AAA DOMAIN-CONTAINING"/>
    <property type="match status" value="1"/>
</dbReference>
<protein>
    <submittedName>
        <fullName evidence="10">ATPase family associated with various cellular activities (AAA)</fullName>
    </submittedName>
</protein>
<evidence type="ECO:0000256" key="2">
    <source>
        <dbReference type="ARBA" id="ARBA00022490"/>
    </source>
</evidence>
<proteinExistence type="predicted"/>
<dbReference type="Gene3D" id="3.40.50.300">
    <property type="entry name" value="P-loop containing nucleotide triphosphate hydrolases"/>
    <property type="match status" value="1"/>
</dbReference>
<dbReference type="GO" id="GO:0005819">
    <property type="term" value="C:spindle"/>
    <property type="evidence" value="ECO:0007669"/>
    <property type="project" value="UniProtKB-SubCell"/>
</dbReference>
<evidence type="ECO:0000256" key="6">
    <source>
        <dbReference type="ARBA" id="ARBA00023212"/>
    </source>
</evidence>
<sequence>MSNSDDDLALLNLRESVQLLQHAYKIRIEGNDEESAALLLAQAQQRIMDATVFENDKGITSHLMQLSSLLESAVISSRDAALPPAPPKQLEGPSPPKPSDPSIKSSFTITPVDPKVQWDHLVGLEALKARILEHFILPARHPDLFTGPLRQGARSALLYGPPGTGKTSLVHAVASEAGRTVIPVSAGTILSRWSGEAEQRVDAIFSQATDESIIFLDELDGLGQTRGTDDPGSRRLLSQLLMRIPEVPEGVWVWGATNRIEDIDPALIRRFDLTVEVGLPDATQVASLMRNLLADVDTDVSDVTVVKCANRMSAAGANVSDVKRVCREAALRPVRAILHELKTEAVAEVLPVMDSHVEEAVDEWAAGRET</sequence>
<organism evidence="10 11">
    <name type="scientific">Carpediemonas membranifera</name>
    <dbReference type="NCBI Taxonomy" id="201153"/>
    <lineage>
        <taxon>Eukaryota</taxon>
        <taxon>Metamonada</taxon>
        <taxon>Carpediemonas-like organisms</taxon>
        <taxon>Carpediemonas</taxon>
    </lineage>
</organism>
<evidence type="ECO:0000259" key="9">
    <source>
        <dbReference type="SMART" id="SM00382"/>
    </source>
</evidence>
<feature type="domain" description="AAA+ ATPase" evidence="9">
    <location>
        <begin position="152"/>
        <end position="281"/>
    </location>
</feature>
<dbReference type="SUPFAM" id="SSF52540">
    <property type="entry name" value="P-loop containing nucleoside triphosphate hydrolases"/>
    <property type="match status" value="1"/>
</dbReference>
<feature type="region of interest" description="Disordered" evidence="8">
    <location>
        <begin position="80"/>
        <end position="106"/>
    </location>
</feature>
<evidence type="ECO:0000256" key="3">
    <source>
        <dbReference type="ARBA" id="ARBA00022701"/>
    </source>
</evidence>
<dbReference type="Pfam" id="PF00004">
    <property type="entry name" value="AAA"/>
    <property type="match status" value="1"/>
</dbReference>
<evidence type="ECO:0000256" key="8">
    <source>
        <dbReference type="SAM" id="MobiDB-lite"/>
    </source>
</evidence>
<dbReference type="InterPro" id="IPR003959">
    <property type="entry name" value="ATPase_AAA_core"/>
</dbReference>
<dbReference type="Proteomes" id="UP000717585">
    <property type="component" value="Unassembled WGS sequence"/>
</dbReference>
<comment type="caution">
    <text evidence="10">The sequence shown here is derived from an EMBL/GenBank/DDBJ whole genome shotgun (WGS) entry which is preliminary data.</text>
</comment>
<evidence type="ECO:0000313" key="11">
    <source>
        <dbReference type="Proteomes" id="UP000717585"/>
    </source>
</evidence>
<evidence type="ECO:0000256" key="1">
    <source>
        <dbReference type="ARBA" id="ARBA00004186"/>
    </source>
</evidence>
<dbReference type="AlphaFoldDB" id="A0A8J6AYY8"/>